<name>A0A0S2KDY3_9GAMM</name>
<dbReference type="InterPro" id="IPR025498">
    <property type="entry name" value="DUF4389"/>
</dbReference>
<accession>A0A0S2KDY3</accession>
<keyword evidence="4" id="KW-1185">Reference proteome</keyword>
<keyword evidence="3" id="KW-0808">Transferase</keyword>
<dbReference type="OrthoDB" id="5766995at2"/>
<evidence type="ECO:0000313" key="4">
    <source>
        <dbReference type="Proteomes" id="UP000065641"/>
    </source>
</evidence>
<dbReference type="RefSeq" id="WP_058021945.1">
    <property type="nucleotide sequence ID" value="NZ_CP013189.1"/>
</dbReference>
<feature type="region of interest" description="Disordered" evidence="1">
    <location>
        <begin position="85"/>
        <end position="205"/>
    </location>
</feature>
<dbReference type="Pfam" id="PF14333">
    <property type="entry name" value="DUF4389"/>
    <property type="match status" value="1"/>
</dbReference>
<dbReference type="STRING" id="1249552.PS2015_1861"/>
<feature type="compositionally biased region" description="Basic and acidic residues" evidence="1">
    <location>
        <begin position="112"/>
        <end position="155"/>
    </location>
</feature>
<protein>
    <submittedName>
        <fullName evidence="3">Glucose-1-phosphate thymidylyltransferase</fullName>
    </submittedName>
</protein>
<sequence>MSDEFVDNLKKPSAWLRVLFMAGFVVALYVTGVVLLVIMLAQIIFSLLTGGDNQNLRRLGAGLSGYVSEILAYLTYNSELRPFPFSSFPQTSDPENDPEPKPGPEADSEPASDARPEPESKSEPTSEPDPRPRSDPSPKAESQPESKADKAESKPVARKKPAATKKTAAAKKAASSKKSTAAPKPAARKPRTTGKSAKTEGDGDS</sequence>
<feature type="transmembrane region" description="Helical" evidence="2">
    <location>
        <begin position="20"/>
        <end position="48"/>
    </location>
</feature>
<organism evidence="3 4">
    <name type="scientific">Pseudohongiella spirulinae</name>
    <dbReference type="NCBI Taxonomy" id="1249552"/>
    <lineage>
        <taxon>Bacteria</taxon>
        <taxon>Pseudomonadati</taxon>
        <taxon>Pseudomonadota</taxon>
        <taxon>Gammaproteobacteria</taxon>
        <taxon>Pseudomonadales</taxon>
        <taxon>Pseudohongiellaceae</taxon>
        <taxon>Pseudohongiella</taxon>
    </lineage>
</organism>
<dbReference type="KEGG" id="pspi:PS2015_1861"/>
<evidence type="ECO:0000313" key="3">
    <source>
        <dbReference type="EMBL" id="ALO46509.1"/>
    </source>
</evidence>
<evidence type="ECO:0000256" key="1">
    <source>
        <dbReference type="SAM" id="MobiDB-lite"/>
    </source>
</evidence>
<gene>
    <name evidence="3" type="ORF">PS2015_1861</name>
</gene>
<dbReference type="AlphaFoldDB" id="A0A0S2KDY3"/>
<feature type="compositionally biased region" description="Low complexity" evidence="1">
    <location>
        <begin position="164"/>
        <end position="185"/>
    </location>
</feature>
<proteinExistence type="predicted"/>
<keyword evidence="2" id="KW-0472">Membrane</keyword>
<evidence type="ECO:0000256" key="2">
    <source>
        <dbReference type="SAM" id="Phobius"/>
    </source>
</evidence>
<dbReference type="EMBL" id="CP013189">
    <property type="protein sequence ID" value="ALO46509.1"/>
    <property type="molecule type" value="Genomic_DNA"/>
</dbReference>
<keyword evidence="2" id="KW-0812">Transmembrane</keyword>
<reference evidence="3 4" key="1">
    <citation type="submission" date="2015-11" db="EMBL/GenBank/DDBJ databases">
        <authorList>
            <person name="Zhang Y."/>
            <person name="Guo Z."/>
        </authorList>
    </citation>
    <scope>NUCLEOTIDE SEQUENCE [LARGE SCALE GENOMIC DNA]</scope>
    <source>
        <strain evidence="3 4">KCTC 32221</strain>
    </source>
</reference>
<keyword evidence="2" id="KW-1133">Transmembrane helix</keyword>
<dbReference type="GO" id="GO:0016740">
    <property type="term" value="F:transferase activity"/>
    <property type="evidence" value="ECO:0007669"/>
    <property type="project" value="UniProtKB-KW"/>
</dbReference>
<dbReference type="Proteomes" id="UP000065641">
    <property type="component" value="Chromosome"/>
</dbReference>